<gene>
    <name evidence="2" type="ORF">TPSB3V08_LOCUS6463</name>
</gene>
<evidence type="ECO:0000313" key="2">
    <source>
        <dbReference type="EMBL" id="CAD7408651.1"/>
    </source>
</evidence>
<sequence length="172" mass="19441">MFCNYVCTIKKNKHTWLIKQNISDIITLKPEITSYCDLLQSSFDNSKTWFSRIVSMMSGEGTVLPPGPIIKKEVEASSFQACSPSNSNMYSPTTTVMHSDMEYCESQDSKRYEVPQARSPGSPDQQYCSSTTQSLGDSMLGHPETSFDYPVFAKNKKRKNLQKRSRPPSKVN</sequence>
<reference evidence="2" key="1">
    <citation type="submission" date="2020-11" db="EMBL/GenBank/DDBJ databases">
        <authorList>
            <person name="Tran Van P."/>
        </authorList>
    </citation>
    <scope>NUCLEOTIDE SEQUENCE</scope>
</reference>
<feature type="region of interest" description="Disordered" evidence="1">
    <location>
        <begin position="107"/>
        <end position="172"/>
    </location>
</feature>
<organism evidence="2">
    <name type="scientific">Timema poppense</name>
    <name type="common">Walking stick</name>
    <dbReference type="NCBI Taxonomy" id="170557"/>
    <lineage>
        <taxon>Eukaryota</taxon>
        <taxon>Metazoa</taxon>
        <taxon>Ecdysozoa</taxon>
        <taxon>Arthropoda</taxon>
        <taxon>Hexapoda</taxon>
        <taxon>Insecta</taxon>
        <taxon>Pterygota</taxon>
        <taxon>Neoptera</taxon>
        <taxon>Polyneoptera</taxon>
        <taxon>Phasmatodea</taxon>
        <taxon>Timematodea</taxon>
        <taxon>Timematoidea</taxon>
        <taxon>Timematidae</taxon>
        <taxon>Timema</taxon>
    </lineage>
</organism>
<dbReference type="EMBL" id="OD003810">
    <property type="protein sequence ID" value="CAD7408651.1"/>
    <property type="molecule type" value="Genomic_DNA"/>
</dbReference>
<name>A0A7R9H5I4_TIMPO</name>
<evidence type="ECO:0000256" key="1">
    <source>
        <dbReference type="SAM" id="MobiDB-lite"/>
    </source>
</evidence>
<dbReference type="AlphaFoldDB" id="A0A7R9H5I4"/>
<accession>A0A7R9H5I4</accession>
<protein>
    <submittedName>
        <fullName evidence="2">Uncharacterized protein</fullName>
    </submittedName>
</protein>
<feature type="compositionally biased region" description="Basic residues" evidence="1">
    <location>
        <begin position="154"/>
        <end position="172"/>
    </location>
</feature>
<feature type="compositionally biased region" description="Polar residues" evidence="1">
    <location>
        <begin position="122"/>
        <end position="136"/>
    </location>
</feature>
<proteinExistence type="predicted"/>